<gene>
    <name evidence="1" type="ORF">ACFQS9_07110</name>
</gene>
<evidence type="ECO:0008006" key="3">
    <source>
        <dbReference type="Google" id="ProtNLM"/>
    </source>
</evidence>
<protein>
    <recommendedName>
        <fullName evidence="3">Immunity protein Imm1</fullName>
    </recommendedName>
</protein>
<organism evidence="1 2">
    <name type="scientific">Rhodococcus daqingensis</name>
    <dbReference type="NCBI Taxonomy" id="2479363"/>
    <lineage>
        <taxon>Bacteria</taxon>
        <taxon>Bacillati</taxon>
        <taxon>Actinomycetota</taxon>
        <taxon>Actinomycetes</taxon>
        <taxon>Mycobacteriales</taxon>
        <taxon>Nocardiaceae</taxon>
        <taxon>Rhodococcus</taxon>
    </lineage>
</organism>
<accession>A0ABW2RVA1</accession>
<dbReference type="EMBL" id="JBHTCS010000009">
    <property type="protein sequence ID" value="MFC7447655.1"/>
    <property type="molecule type" value="Genomic_DNA"/>
</dbReference>
<evidence type="ECO:0000313" key="1">
    <source>
        <dbReference type="EMBL" id="MFC7447655.1"/>
    </source>
</evidence>
<dbReference type="Proteomes" id="UP001596484">
    <property type="component" value="Unassembled WGS sequence"/>
</dbReference>
<sequence length="147" mass="16486">MSNALAVWMVGKCEGERETKLLAGVHQLLTDYADLLREFGAEPSKQALVAALADVLVQPHLDHRKLYPLIRETGRPFVGVVFRRIRIDVAYYGCGSCWIDVDENGEEYVEFDSADLVEELIERLAYECAHSEGLWLMAGESLNDEPG</sequence>
<proteinExistence type="predicted"/>
<reference evidence="2" key="1">
    <citation type="journal article" date="2019" name="Int. J. Syst. Evol. Microbiol.">
        <title>The Global Catalogue of Microorganisms (GCM) 10K type strain sequencing project: providing services to taxonomists for standard genome sequencing and annotation.</title>
        <authorList>
            <consortium name="The Broad Institute Genomics Platform"/>
            <consortium name="The Broad Institute Genome Sequencing Center for Infectious Disease"/>
            <person name="Wu L."/>
            <person name="Ma J."/>
        </authorList>
    </citation>
    <scope>NUCLEOTIDE SEQUENCE [LARGE SCALE GENOMIC DNA]</scope>
    <source>
        <strain evidence="2">ICMP 19430</strain>
    </source>
</reference>
<dbReference type="RefSeq" id="WP_378402898.1">
    <property type="nucleotide sequence ID" value="NZ_JBHTCS010000009.1"/>
</dbReference>
<evidence type="ECO:0000313" key="2">
    <source>
        <dbReference type="Proteomes" id="UP001596484"/>
    </source>
</evidence>
<keyword evidence="2" id="KW-1185">Reference proteome</keyword>
<name>A0ABW2RVA1_9NOCA</name>
<comment type="caution">
    <text evidence="1">The sequence shown here is derived from an EMBL/GenBank/DDBJ whole genome shotgun (WGS) entry which is preliminary data.</text>
</comment>